<dbReference type="PANTHER" id="PTHR33063:SF13">
    <property type="entry name" value="OS02G0583500 PROTEIN"/>
    <property type="match status" value="1"/>
</dbReference>
<dbReference type="PANTHER" id="PTHR33063">
    <property type="entry name" value="OS02G0583500 PROTEIN"/>
    <property type="match status" value="1"/>
</dbReference>
<feature type="transmembrane region" description="Helical" evidence="1">
    <location>
        <begin position="6"/>
        <end position="28"/>
    </location>
</feature>
<keyword evidence="3" id="KW-1185">Reference proteome</keyword>
<protein>
    <submittedName>
        <fullName evidence="2">Uncharacterized protein</fullName>
    </submittedName>
</protein>
<evidence type="ECO:0000256" key="1">
    <source>
        <dbReference type="SAM" id="Phobius"/>
    </source>
</evidence>
<reference evidence="2" key="2">
    <citation type="submission" date="2018-03" db="EMBL/GenBank/DDBJ databases">
        <title>The Triticum urartu genome reveals the dynamic nature of wheat genome evolution.</title>
        <authorList>
            <person name="Ling H."/>
            <person name="Ma B."/>
            <person name="Shi X."/>
            <person name="Liu H."/>
            <person name="Dong L."/>
            <person name="Sun H."/>
            <person name="Cao Y."/>
            <person name="Gao Q."/>
            <person name="Zheng S."/>
            <person name="Li Y."/>
            <person name="Yu Y."/>
            <person name="Du H."/>
            <person name="Qi M."/>
            <person name="Li Y."/>
            <person name="Yu H."/>
            <person name="Cui Y."/>
            <person name="Wang N."/>
            <person name="Chen C."/>
            <person name="Wu H."/>
            <person name="Zhao Y."/>
            <person name="Zhang J."/>
            <person name="Li Y."/>
            <person name="Zhou W."/>
            <person name="Zhang B."/>
            <person name="Hu W."/>
            <person name="Eijk M."/>
            <person name="Tang J."/>
            <person name="Witsenboer H."/>
            <person name="Zhao S."/>
            <person name="Li Z."/>
            <person name="Zhang A."/>
            <person name="Wang D."/>
            <person name="Liang C."/>
        </authorList>
    </citation>
    <scope>NUCLEOTIDE SEQUENCE [LARGE SCALE GENOMIC DNA]</scope>
    <source>
        <strain evidence="2">cv. G1812</strain>
    </source>
</reference>
<evidence type="ECO:0000313" key="3">
    <source>
        <dbReference type="Proteomes" id="UP000015106"/>
    </source>
</evidence>
<keyword evidence="1" id="KW-1133">Transmembrane helix</keyword>
<dbReference type="EnsemblPlants" id="TuG1812G0400002058.01.T01">
    <property type="protein sequence ID" value="TuG1812G0400002058.01.T01"/>
    <property type="gene ID" value="TuG1812G0400002058.01"/>
</dbReference>
<keyword evidence="1" id="KW-0812">Transmembrane</keyword>
<keyword evidence="1" id="KW-0472">Membrane</keyword>
<proteinExistence type="predicted"/>
<dbReference type="Gramene" id="TuG1812G0400002058.01.T01">
    <property type="protein sequence ID" value="TuG1812G0400002058.01.T01"/>
    <property type="gene ID" value="TuG1812G0400002058.01"/>
</dbReference>
<sequence length="126" mass="15080">MLFIAISNIVLLCPILSSFLLIRLTFFFQQMRFKLDPKDDATKQACTHVFQSALRQYRYHLRKSHFEGKANNEIAQTSPVEYITDEDWTALVKHWSDPKYQVGYMYLIRPHIELVFMYVPYKCIFF</sequence>
<organism evidence="2 3">
    <name type="scientific">Triticum urartu</name>
    <name type="common">Red wild einkorn</name>
    <name type="synonym">Crithodium urartu</name>
    <dbReference type="NCBI Taxonomy" id="4572"/>
    <lineage>
        <taxon>Eukaryota</taxon>
        <taxon>Viridiplantae</taxon>
        <taxon>Streptophyta</taxon>
        <taxon>Embryophyta</taxon>
        <taxon>Tracheophyta</taxon>
        <taxon>Spermatophyta</taxon>
        <taxon>Magnoliopsida</taxon>
        <taxon>Liliopsida</taxon>
        <taxon>Poales</taxon>
        <taxon>Poaceae</taxon>
        <taxon>BOP clade</taxon>
        <taxon>Pooideae</taxon>
        <taxon>Triticodae</taxon>
        <taxon>Triticeae</taxon>
        <taxon>Triticinae</taxon>
        <taxon>Triticum</taxon>
    </lineage>
</organism>
<name>A0A8R7U712_TRIUA</name>
<reference evidence="3" key="1">
    <citation type="journal article" date="2013" name="Nature">
        <title>Draft genome of the wheat A-genome progenitor Triticum urartu.</title>
        <authorList>
            <person name="Ling H.Q."/>
            <person name="Zhao S."/>
            <person name="Liu D."/>
            <person name="Wang J."/>
            <person name="Sun H."/>
            <person name="Zhang C."/>
            <person name="Fan H."/>
            <person name="Li D."/>
            <person name="Dong L."/>
            <person name="Tao Y."/>
            <person name="Gao C."/>
            <person name="Wu H."/>
            <person name="Li Y."/>
            <person name="Cui Y."/>
            <person name="Guo X."/>
            <person name="Zheng S."/>
            <person name="Wang B."/>
            <person name="Yu K."/>
            <person name="Liang Q."/>
            <person name="Yang W."/>
            <person name="Lou X."/>
            <person name="Chen J."/>
            <person name="Feng M."/>
            <person name="Jian J."/>
            <person name="Zhang X."/>
            <person name="Luo G."/>
            <person name="Jiang Y."/>
            <person name="Liu J."/>
            <person name="Wang Z."/>
            <person name="Sha Y."/>
            <person name="Zhang B."/>
            <person name="Wu H."/>
            <person name="Tang D."/>
            <person name="Shen Q."/>
            <person name="Xue P."/>
            <person name="Zou S."/>
            <person name="Wang X."/>
            <person name="Liu X."/>
            <person name="Wang F."/>
            <person name="Yang Y."/>
            <person name="An X."/>
            <person name="Dong Z."/>
            <person name="Zhang K."/>
            <person name="Zhang X."/>
            <person name="Luo M.C."/>
            <person name="Dvorak J."/>
            <person name="Tong Y."/>
            <person name="Wang J."/>
            <person name="Yang H."/>
            <person name="Li Z."/>
            <person name="Wang D."/>
            <person name="Zhang A."/>
            <person name="Wang J."/>
        </authorList>
    </citation>
    <scope>NUCLEOTIDE SEQUENCE</scope>
    <source>
        <strain evidence="3">cv. G1812</strain>
    </source>
</reference>
<accession>A0A8R7U712</accession>
<dbReference type="AlphaFoldDB" id="A0A8R7U712"/>
<evidence type="ECO:0000313" key="2">
    <source>
        <dbReference type="EnsemblPlants" id="TuG1812G0400002058.01.T01"/>
    </source>
</evidence>
<reference evidence="2" key="3">
    <citation type="submission" date="2022-06" db="UniProtKB">
        <authorList>
            <consortium name="EnsemblPlants"/>
        </authorList>
    </citation>
    <scope>IDENTIFICATION</scope>
</reference>
<dbReference type="Proteomes" id="UP000015106">
    <property type="component" value="Chromosome 4"/>
</dbReference>